<proteinExistence type="predicted"/>
<keyword evidence="1" id="KW-0812">Transmembrane</keyword>
<sequence>MEELVLTPSCSLYCSPLIMALLCFLPYPSLSKMTSTMNFRMELEAKQKTHTHFQYSMWILLKQELRRNSLTNLFKCSIFKLLCFRTAFTEVIPVMCSFAYVMGLQCGARKTRYSLTE</sequence>
<dbReference type="AlphaFoldDB" id="A0A7C9D204"/>
<name>A0A7C9D204_OPUST</name>
<evidence type="ECO:0000313" key="2">
    <source>
        <dbReference type="EMBL" id="MBA4631941.1"/>
    </source>
</evidence>
<organism evidence="2">
    <name type="scientific">Opuntia streptacantha</name>
    <name type="common">Prickly pear cactus</name>
    <name type="synonym">Opuntia cardona</name>
    <dbReference type="NCBI Taxonomy" id="393608"/>
    <lineage>
        <taxon>Eukaryota</taxon>
        <taxon>Viridiplantae</taxon>
        <taxon>Streptophyta</taxon>
        <taxon>Embryophyta</taxon>
        <taxon>Tracheophyta</taxon>
        <taxon>Spermatophyta</taxon>
        <taxon>Magnoliopsida</taxon>
        <taxon>eudicotyledons</taxon>
        <taxon>Gunneridae</taxon>
        <taxon>Pentapetalae</taxon>
        <taxon>Caryophyllales</taxon>
        <taxon>Cactineae</taxon>
        <taxon>Cactaceae</taxon>
        <taxon>Opuntioideae</taxon>
        <taxon>Opuntia</taxon>
    </lineage>
</organism>
<dbReference type="EMBL" id="GISG01080138">
    <property type="protein sequence ID" value="MBA4631941.1"/>
    <property type="molecule type" value="Transcribed_RNA"/>
</dbReference>
<keyword evidence="1" id="KW-1133">Transmembrane helix</keyword>
<keyword evidence="1" id="KW-0472">Membrane</keyword>
<reference evidence="2" key="2">
    <citation type="submission" date="2020-07" db="EMBL/GenBank/DDBJ databases">
        <authorList>
            <person name="Vera ALvarez R."/>
            <person name="Arias-Moreno D.M."/>
            <person name="Jimenez-Jacinto V."/>
            <person name="Jimenez-Bremont J.F."/>
            <person name="Swaminathan K."/>
            <person name="Moose S.P."/>
            <person name="Guerrero-Gonzalez M.L."/>
            <person name="Marino-Ramirez L."/>
            <person name="Landsman D."/>
            <person name="Rodriguez-Kessler M."/>
            <person name="Delgado-Sanchez P."/>
        </authorList>
    </citation>
    <scope>NUCLEOTIDE SEQUENCE</scope>
    <source>
        <tissue evidence="2">Cladode</tissue>
    </source>
</reference>
<feature type="transmembrane region" description="Helical" evidence="1">
    <location>
        <begin position="6"/>
        <end position="27"/>
    </location>
</feature>
<evidence type="ECO:0000256" key="1">
    <source>
        <dbReference type="SAM" id="Phobius"/>
    </source>
</evidence>
<reference evidence="2" key="1">
    <citation type="journal article" date="2013" name="J. Plant Res.">
        <title>Effect of fungi and light on seed germination of three Opuntia species from semiarid lands of central Mexico.</title>
        <authorList>
            <person name="Delgado-Sanchez P."/>
            <person name="Jimenez-Bremont J.F."/>
            <person name="Guerrero-Gonzalez Mde L."/>
            <person name="Flores J."/>
        </authorList>
    </citation>
    <scope>NUCLEOTIDE SEQUENCE</scope>
    <source>
        <tissue evidence="2">Cladode</tissue>
    </source>
</reference>
<accession>A0A7C9D204</accession>
<protein>
    <submittedName>
        <fullName evidence="2">Uncharacterized protein</fullName>
    </submittedName>
</protein>